<dbReference type="PANTHER" id="PTHR30204:SF96">
    <property type="entry name" value="CHROMOSOME-ANCHORING PROTEIN RACA"/>
    <property type="match status" value="1"/>
</dbReference>
<evidence type="ECO:0000313" key="4">
    <source>
        <dbReference type="Proteomes" id="UP000284651"/>
    </source>
</evidence>
<dbReference type="InterPro" id="IPR047057">
    <property type="entry name" value="MerR_fam"/>
</dbReference>
<dbReference type="CDD" id="cd02440">
    <property type="entry name" value="AdoMet_MTases"/>
    <property type="match status" value="1"/>
</dbReference>
<protein>
    <submittedName>
        <fullName evidence="3">Methyltransferase domain-containing protein</fullName>
    </submittedName>
</protein>
<dbReference type="PROSITE" id="PS50937">
    <property type="entry name" value="HTH_MERR_2"/>
    <property type="match status" value="1"/>
</dbReference>
<sequence>MIMHYTTGKFAKKAGVTERTLRYYDKIGLLKPKKNDENLYRLYTDEDFVLLQKILVFKSLGFSLDEIRFLIHDNNEIEKSFDVQKKLIKQKITYYTKVYDSLNYTSRLLKNDANALDHLVETVRLLSKQDSLAEQYKNANNLNVRIELHEKYSTNPIKWFDWLYENIDFSKINTLLEVGCGNGQLWMKKRKDIRNREIFLTDVSDGMLEDAKQNLNDNFSFFVVNCENIPFKKDFFDAIIANHVLFYLNDLNQGLSEIKRVLKKNGVFYSTTYSKNHMREINELVKEFNSNVYLSEQPLYHRFGLENGEMLLKQYFKNVDCKIYKDYLDIDDAKPIVNYILSCHGNQDILLEKYDEFYDFVENKIKEKGFIRITKEACLFICENG</sequence>
<dbReference type="SMART" id="SM00422">
    <property type="entry name" value="HTH_MERR"/>
    <property type="match status" value="1"/>
</dbReference>
<dbReference type="CDD" id="cd01106">
    <property type="entry name" value="HTH_TipAL-Mta"/>
    <property type="match status" value="1"/>
</dbReference>
<dbReference type="GO" id="GO:0003677">
    <property type="term" value="F:DNA binding"/>
    <property type="evidence" value="ECO:0007669"/>
    <property type="project" value="UniProtKB-KW"/>
</dbReference>
<comment type="caution">
    <text evidence="3">The sequence shown here is derived from an EMBL/GenBank/DDBJ whole genome shotgun (WGS) entry which is preliminary data.</text>
</comment>
<dbReference type="GO" id="GO:0003700">
    <property type="term" value="F:DNA-binding transcription factor activity"/>
    <property type="evidence" value="ECO:0007669"/>
    <property type="project" value="InterPro"/>
</dbReference>
<dbReference type="SUPFAM" id="SSF46955">
    <property type="entry name" value="Putative DNA-binding domain"/>
    <property type="match status" value="1"/>
</dbReference>
<dbReference type="AlphaFoldDB" id="A0A413CXN4"/>
<organism evidence="3 4">
    <name type="scientific">Holdemanella biformis</name>
    <dbReference type="NCBI Taxonomy" id="1735"/>
    <lineage>
        <taxon>Bacteria</taxon>
        <taxon>Bacillati</taxon>
        <taxon>Bacillota</taxon>
        <taxon>Erysipelotrichia</taxon>
        <taxon>Erysipelotrichales</taxon>
        <taxon>Erysipelotrichaceae</taxon>
        <taxon>Holdemanella</taxon>
    </lineage>
</organism>
<dbReference type="PROSITE" id="PS00552">
    <property type="entry name" value="HTH_MERR_1"/>
    <property type="match status" value="1"/>
</dbReference>
<keyword evidence="1" id="KW-0238">DNA-binding</keyword>
<dbReference type="InterPro" id="IPR009061">
    <property type="entry name" value="DNA-bd_dom_put_sf"/>
</dbReference>
<accession>A0A413CXN4</accession>
<dbReference type="Proteomes" id="UP000284651">
    <property type="component" value="Unassembled WGS sequence"/>
</dbReference>
<dbReference type="InterPro" id="IPR000551">
    <property type="entry name" value="MerR-type_HTH_dom"/>
</dbReference>
<dbReference type="PANTHER" id="PTHR30204">
    <property type="entry name" value="REDOX-CYCLING DRUG-SENSING TRANSCRIPTIONAL ACTIVATOR SOXR"/>
    <property type="match status" value="1"/>
</dbReference>
<dbReference type="Pfam" id="PF13411">
    <property type="entry name" value="MerR_1"/>
    <property type="match status" value="1"/>
</dbReference>
<evidence type="ECO:0000313" key="3">
    <source>
        <dbReference type="EMBL" id="RGW76408.1"/>
    </source>
</evidence>
<dbReference type="SUPFAM" id="SSF53335">
    <property type="entry name" value="S-adenosyl-L-methionine-dependent methyltransferases"/>
    <property type="match status" value="1"/>
</dbReference>
<keyword evidence="3" id="KW-0489">Methyltransferase</keyword>
<keyword evidence="3" id="KW-0808">Transferase</keyword>
<feature type="domain" description="HTH merR-type" evidence="2">
    <location>
        <begin position="4"/>
        <end position="73"/>
    </location>
</feature>
<dbReference type="Gene3D" id="1.10.1660.10">
    <property type="match status" value="1"/>
</dbReference>
<dbReference type="GO" id="GO:0008757">
    <property type="term" value="F:S-adenosylmethionine-dependent methyltransferase activity"/>
    <property type="evidence" value="ECO:0007669"/>
    <property type="project" value="InterPro"/>
</dbReference>
<proteinExistence type="predicted"/>
<dbReference type="InterPro" id="IPR013216">
    <property type="entry name" value="Methyltransf_11"/>
</dbReference>
<dbReference type="EMBL" id="QSAT01000004">
    <property type="protein sequence ID" value="RGW76408.1"/>
    <property type="molecule type" value="Genomic_DNA"/>
</dbReference>
<evidence type="ECO:0000256" key="1">
    <source>
        <dbReference type="ARBA" id="ARBA00023125"/>
    </source>
</evidence>
<dbReference type="Pfam" id="PF08241">
    <property type="entry name" value="Methyltransf_11"/>
    <property type="match status" value="1"/>
</dbReference>
<dbReference type="GO" id="GO:0032259">
    <property type="term" value="P:methylation"/>
    <property type="evidence" value="ECO:0007669"/>
    <property type="project" value="UniProtKB-KW"/>
</dbReference>
<dbReference type="InterPro" id="IPR029063">
    <property type="entry name" value="SAM-dependent_MTases_sf"/>
</dbReference>
<dbReference type="PRINTS" id="PR00040">
    <property type="entry name" value="HTHMERR"/>
</dbReference>
<gene>
    <name evidence="3" type="ORF">DWV56_02160</name>
</gene>
<dbReference type="Gene3D" id="3.40.50.150">
    <property type="entry name" value="Vaccinia Virus protein VP39"/>
    <property type="match status" value="1"/>
</dbReference>
<evidence type="ECO:0000259" key="2">
    <source>
        <dbReference type="PROSITE" id="PS50937"/>
    </source>
</evidence>
<reference evidence="3 4" key="1">
    <citation type="submission" date="2018-08" db="EMBL/GenBank/DDBJ databases">
        <title>A genome reference for cultivated species of the human gut microbiota.</title>
        <authorList>
            <person name="Zou Y."/>
            <person name="Xue W."/>
            <person name="Luo G."/>
        </authorList>
    </citation>
    <scope>NUCLEOTIDE SEQUENCE [LARGE SCALE GENOMIC DNA]</scope>
    <source>
        <strain evidence="3 4">AF10-31</strain>
    </source>
</reference>
<name>A0A413CXN4_9FIRM</name>